<evidence type="ECO:0008006" key="3">
    <source>
        <dbReference type="Google" id="ProtNLM"/>
    </source>
</evidence>
<dbReference type="AlphaFoldDB" id="A0A1Y5SYP4"/>
<sequence length="174" mass="18193">MDIAYTMAPGRGDTDLLLHGLAQSLIAAGYRPAGVAQINTEVPCDGPCDMDVRVLPDGPDIRISQSLGPDARGCRLDPAALEQAVGLVSARLADGPDCLIVNKFGKHEADGRGFRPVIAEALALGVPVIVGLNRMNAEAFAAFTEGLAHPLPPRAEALRGWIEPLIAARRKGAA</sequence>
<proteinExistence type="predicted"/>
<protein>
    <recommendedName>
        <fullName evidence="3">3-dehydroquinate dehydratase</fullName>
    </recommendedName>
</protein>
<evidence type="ECO:0000313" key="2">
    <source>
        <dbReference type="Proteomes" id="UP000193409"/>
    </source>
</evidence>
<dbReference type="Proteomes" id="UP000193409">
    <property type="component" value="Unassembled WGS sequence"/>
</dbReference>
<accession>A0A1Y5SYP4</accession>
<gene>
    <name evidence="1" type="ORF">PSA7680_02696</name>
</gene>
<organism evidence="1 2">
    <name type="scientific">Pseudoruegeria aquimaris</name>
    <dbReference type="NCBI Taxonomy" id="393663"/>
    <lineage>
        <taxon>Bacteria</taxon>
        <taxon>Pseudomonadati</taxon>
        <taxon>Pseudomonadota</taxon>
        <taxon>Alphaproteobacteria</taxon>
        <taxon>Rhodobacterales</taxon>
        <taxon>Roseobacteraceae</taxon>
        <taxon>Pseudoruegeria</taxon>
    </lineage>
</organism>
<dbReference type="RefSeq" id="WP_085869228.1">
    <property type="nucleotide sequence ID" value="NZ_FWFQ01000019.1"/>
</dbReference>
<dbReference type="InterPro" id="IPR018912">
    <property type="entry name" value="DUF2478"/>
</dbReference>
<dbReference type="OrthoDB" id="5918880at2"/>
<name>A0A1Y5SYP4_9RHOB</name>
<reference evidence="1 2" key="1">
    <citation type="submission" date="2017-03" db="EMBL/GenBank/DDBJ databases">
        <authorList>
            <person name="Afonso C.L."/>
            <person name="Miller P.J."/>
            <person name="Scott M.A."/>
            <person name="Spackman E."/>
            <person name="Goraichik I."/>
            <person name="Dimitrov K.M."/>
            <person name="Suarez D.L."/>
            <person name="Swayne D.E."/>
        </authorList>
    </citation>
    <scope>NUCLEOTIDE SEQUENCE [LARGE SCALE GENOMIC DNA]</scope>
    <source>
        <strain evidence="1 2">CECT 7680</strain>
    </source>
</reference>
<dbReference type="EMBL" id="FWFQ01000019">
    <property type="protein sequence ID" value="SLN51703.1"/>
    <property type="molecule type" value="Genomic_DNA"/>
</dbReference>
<keyword evidence="2" id="KW-1185">Reference proteome</keyword>
<dbReference type="Pfam" id="PF10649">
    <property type="entry name" value="DUF2478"/>
    <property type="match status" value="1"/>
</dbReference>
<evidence type="ECO:0000313" key="1">
    <source>
        <dbReference type="EMBL" id="SLN51703.1"/>
    </source>
</evidence>